<dbReference type="EMBL" id="BARS01034365">
    <property type="protein sequence ID" value="GAG21425.1"/>
    <property type="molecule type" value="Genomic_DNA"/>
</dbReference>
<reference evidence="1" key="1">
    <citation type="journal article" date="2014" name="Front. Microbiol.">
        <title>High frequency of phylogenetically diverse reductive dehalogenase-homologous genes in deep subseafloor sedimentary metagenomes.</title>
        <authorList>
            <person name="Kawai M."/>
            <person name="Futagami T."/>
            <person name="Toyoda A."/>
            <person name="Takaki Y."/>
            <person name="Nishi S."/>
            <person name="Hori S."/>
            <person name="Arai W."/>
            <person name="Tsubouchi T."/>
            <person name="Morono Y."/>
            <person name="Uchiyama I."/>
            <person name="Ito T."/>
            <person name="Fujiyama A."/>
            <person name="Inagaki F."/>
            <person name="Takami H."/>
        </authorList>
    </citation>
    <scope>NUCLEOTIDE SEQUENCE</scope>
    <source>
        <strain evidence="1">Expedition CK06-06</strain>
    </source>
</reference>
<proteinExistence type="predicted"/>
<accession>X0VT70</accession>
<gene>
    <name evidence="1" type="ORF">S01H1_53099</name>
</gene>
<sequence length="259" mass="27634">NVFWPGCEDFSLKYFDFYDLLGTGDYYNVVVARDDSDPTDRCNYDISCLAYRLDGIEKTAQSYLNARLRLDPCIAYWAGSDTSVSSRITVNGDVYCSGSLTNNGTINGDVFTSALTGIAEGSRYDIDQANVTWPGLGVDDFTPQYYIDSVAYTPQIVDANSALSGNHTGVIFCNGNLTLAGVLIEEGTLIVNGDLTVQGANNSISPVKNFPALVVNGQLNMANGQLSVTGLAQTNTMFVSDAAANVTISGALFVRDGGI</sequence>
<feature type="non-terminal residue" evidence="1">
    <location>
        <position position="1"/>
    </location>
</feature>
<organism evidence="1">
    <name type="scientific">marine sediment metagenome</name>
    <dbReference type="NCBI Taxonomy" id="412755"/>
    <lineage>
        <taxon>unclassified sequences</taxon>
        <taxon>metagenomes</taxon>
        <taxon>ecological metagenomes</taxon>
    </lineage>
</organism>
<protein>
    <submittedName>
        <fullName evidence="1">Uncharacterized protein</fullName>
    </submittedName>
</protein>
<name>X0VT70_9ZZZZ</name>
<comment type="caution">
    <text evidence="1">The sequence shown here is derived from an EMBL/GenBank/DDBJ whole genome shotgun (WGS) entry which is preliminary data.</text>
</comment>
<feature type="non-terminal residue" evidence="1">
    <location>
        <position position="259"/>
    </location>
</feature>
<dbReference type="AlphaFoldDB" id="X0VT70"/>
<evidence type="ECO:0000313" key="1">
    <source>
        <dbReference type="EMBL" id="GAG21425.1"/>
    </source>
</evidence>